<dbReference type="InterPro" id="IPR003591">
    <property type="entry name" value="Leu-rich_rpt_typical-subtyp"/>
</dbReference>
<feature type="signal peptide" evidence="3">
    <location>
        <begin position="1"/>
        <end position="16"/>
    </location>
</feature>
<dbReference type="SUPFAM" id="SSF52058">
    <property type="entry name" value="L domain-like"/>
    <property type="match status" value="1"/>
</dbReference>
<accession>A0AAV4S9P6</accession>
<keyword evidence="3" id="KW-0732">Signal</keyword>
<dbReference type="GO" id="GO:0005886">
    <property type="term" value="C:plasma membrane"/>
    <property type="evidence" value="ECO:0007669"/>
    <property type="project" value="TreeGrafter"/>
</dbReference>
<dbReference type="Proteomes" id="UP001054945">
    <property type="component" value="Unassembled WGS sequence"/>
</dbReference>
<keyword evidence="1" id="KW-0433">Leucine-rich repeat</keyword>
<evidence type="ECO:0000313" key="5">
    <source>
        <dbReference type="Proteomes" id="UP001054945"/>
    </source>
</evidence>
<keyword evidence="2" id="KW-0677">Repeat</keyword>
<dbReference type="PANTHER" id="PTHR24369">
    <property type="entry name" value="ANTIGEN BSP, PUTATIVE-RELATED"/>
    <property type="match status" value="1"/>
</dbReference>
<dbReference type="Gene3D" id="3.80.10.10">
    <property type="entry name" value="Ribonuclease Inhibitor"/>
    <property type="match status" value="2"/>
</dbReference>
<protein>
    <submittedName>
        <fullName evidence="4">Uncharacterized protein</fullName>
    </submittedName>
</protein>
<evidence type="ECO:0000313" key="4">
    <source>
        <dbReference type="EMBL" id="GIY29067.1"/>
    </source>
</evidence>
<dbReference type="InterPro" id="IPR001611">
    <property type="entry name" value="Leu-rich_rpt"/>
</dbReference>
<feature type="chain" id="PRO_5043954998" evidence="3">
    <location>
        <begin position="17"/>
        <end position="310"/>
    </location>
</feature>
<dbReference type="PANTHER" id="PTHR24369:SF213">
    <property type="entry name" value="INSULIN LIKE GROWTH FACTOR BINDING PROTEIN ACID LABILE SUBUNIT"/>
    <property type="match status" value="1"/>
</dbReference>
<evidence type="ECO:0000256" key="2">
    <source>
        <dbReference type="ARBA" id="ARBA00022737"/>
    </source>
</evidence>
<evidence type="ECO:0000256" key="1">
    <source>
        <dbReference type="ARBA" id="ARBA00022614"/>
    </source>
</evidence>
<reference evidence="4 5" key="1">
    <citation type="submission" date="2021-06" db="EMBL/GenBank/DDBJ databases">
        <title>Caerostris extrusa draft genome.</title>
        <authorList>
            <person name="Kono N."/>
            <person name="Arakawa K."/>
        </authorList>
    </citation>
    <scope>NUCLEOTIDE SEQUENCE [LARGE SCALE GENOMIC DNA]</scope>
</reference>
<dbReference type="Pfam" id="PF13855">
    <property type="entry name" value="LRR_8"/>
    <property type="match status" value="1"/>
</dbReference>
<dbReference type="AlphaFoldDB" id="A0AAV4S9P6"/>
<dbReference type="EMBL" id="BPLR01009020">
    <property type="protein sequence ID" value="GIY29067.1"/>
    <property type="molecule type" value="Genomic_DNA"/>
</dbReference>
<gene>
    <name evidence="4" type="primary">AVEN_234399_1</name>
    <name evidence="4" type="ORF">CEXT_784941</name>
</gene>
<sequence length="310" mass="34820">MFFALVGVWLLSLVSACPEDIIPPCSCRPIGTKTNEVTCTGADDVQAFDRSLAKYRGESIQTLYVMDSYLLYFPSKVFEGLNIEKLHLINSNFRDFSDSEVAFEGLENTLKSLVIQRCTVFDGWTWKELGQLKSLTWLKTVKAGLDIIDSDIADIAHLNLEVLELTQDTVSYIDDKAFSTFANLKVLSLKMNQISKVKRSMFPNPARELSQINLSYNEIERLPEDIFTNMPSLISLILGKNKLLTLDETTFAPAWKCLNKFDISDNPLRCDCGLKWISKGHPKTTRGACSQPPSLNGTKLVDVKADDLRC</sequence>
<dbReference type="SMART" id="SM00369">
    <property type="entry name" value="LRR_TYP"/>
    <property type="match status" value="3"/>
</dbReference>
<evidence type="ECO:0000256" key="3">
    <source>
        <dbReference type="SAM" id="SignalP"/>
    </source>
</evidence>
<proteinExistence type="predicted"/>
<organism evidence="4 5">
    <name type="scientific">Caerostris extrusa</name>
    <name type="common">Bark spider</name>
    <name type="synonym">Caerostris bankana</name>
    <dbReference type="NCBI Taxonomy" id="172846"/>
    <lineage>
        <taxon>Eukaryota</taxon>
        <taxon>Metazoa</taxon>
        <taxon>Ecdysozoa</taxon>
        <taxon>Arthropoda</taxon>
        <taxon>Chelicerata</taxon>
        <taxon>Arachnida</taxon>
        <taxon>Araneae</taxon>
        <taxon>Araneomorphae</taxon>
        <taxon>Entelegynae</taxon>
        <taxon>Araneoidea</taxon>
        <taxon>Araneidae</taxon>
        <taxon>Caerostris</taxon>
    </lineage>
</organism>
<dbReference type="InterPro" id="IPR050541">
    <property type="entry name" value="LRR_TM_domain-containing"/>
</dbReference>
<comment type="caution">
    <text evidence="4">The sequence shown here is derived from an EMBL/GenBank/DDBJ whole genome shotgun (WGS) entry which is preliminary data.</text>
</comment>
<keyword evidence="5" id="KW-1185">Reference proteome</keyword>
<dbReference type="InterPro" id="IPR032675">
    <property type="entry name" value="LRR_dom_sf"/>
</dbReference>
<name>A0AAV4S9P6_CAEEX</name>